<dbReference type="GO" id="GO:0004497">
    <property type="term" value="F:monooxygenase activity"/>
    <property type="evidence" value="ECO:0007669"/>
    <property type="project" value="TreeGrafter"/>
</dbReference>
<accession>A0AAX3MUD3</accession>
<dbReference type="EMBL" id="CP118101">
    <property type="protein sequence ID" value="WDH80716.1"/>
    <property type="molecule type" value="Genomic_DNA"/>
</dbReference>
<organism evidence="2 3">
    <name type="scientific">Paenibacillus urinalis</name>
    <dbReference type="NCBI Taxonomy" id="521520"/>
    <lineage>
        <taxon>Bacteria</taxon>
        <taxon>Bacillati</taxon>
        <taxon>Bacillota</taxon>
        <taxon>Bacilli</taxon>
        <taxon>Bacillales</taxon>
        <taxon>Paenibacillaceae</taxon>
        <taxon>Paenibacillus</taxon>
    </lineage>
</organism>
<keyword evidence="1" id="KW-0560">Oxidoreductase</keyword>
<dbReference type="SUPFAM" id="SSF51905">
    <property type="entry name" value="FAD/NAD(P)-binding domain"/>
    <property type="match status" value="1"/>
</dbReference>
<proteinExistence type="predicted"/>
<evidence type="ECO:0000313" key="3">
    <source>
        <dbReference type="Proteomes" id="UP001220962"/>
    </source>
</evidence>
<dbReference type="PANTHER" id="PTHR43539:SF4">
    <property type="entry name" value="BACILLIREDOXIN REDUCTASE BDR"/>
    <property type="match status" value="1"/>
</dbReference>
<dbReference type="Gene3D" id="3.50.50.60">
    <property type="entry name" value="FAD/NAD(P)-binding domain"/>
    <property type="match status" value="2"/>
</dbReference>
<dbReference type="InterPro" id="IPR050982">
    <property type="entry name" value="Auxin_biosynth/cation_transpt"/>
</dbReference>
<evidence type="ECO:0000256" key="1">
    <source>
        <dbReference type="ARBA" id="ARBA00023002"/>
    </source>
</evidence>
<dbReference type="NCBIfam" id="TIGR04018">
    <property type="entry name" value="Bthiol_YpdA"/>
    <property type="match status" value="1"/>
</dbReference>
<protein>
    <submittedName>
        <fullName evidence="2">YpdA family putative bacillithiol disulfide reductase</fullName>
    </submittedName>
</protein>
<dbReference type="PANTHER" id="PTHR43539">
    <property type="entry name" value="FLAVIN-BINDING MONOOXYGENASE-LIKE PROTEIN (AFU_ORTHOLOGUE AFUA_4G09220)"/>
    <property type="match status" value="1"/>
</dbReference>
<dbReference type="Pfam" id="PF13738">
    <property type="entry name" value="Pyr_redox_3"/>
    <property type="match status" value="1"/>
</dbReference>
<dbReference type="AlphaFoldDB" id="A0AAX3MUD3"/>
<sequence length="326" mass="36434">MVDVIIIGGGPCGLATGLSLQEKGISYIILEKEALVNSIVNCPADMRFYSTSDRLEIGRTPFITQEARPTRSELLKYYRLVTERQELNVHCYQNVIGISTSSELFTVQAVDDKGNQNTYHSKFVVVATGIYDNPRKLYIPGEDLDKVKYYYTEGHSYYRRQVTVIGGKNSAIEAAIDLYRCGAQVTLVQRGESAHVGIKPYLIPDIRNLVEKGRIKFYPLSHVDEITHSTVSIRTPTEQVSIQNDIVFSLIGYRPDLSLLSQAGVQMDAATSVPYYRADTYESNVSNLFLAGVVTGGTTNRVYIEDGRFHGEKIAEEIQKRLLVSV</sequence>
<gene>
    <name evidence="2" type="ORF">PUW23_14275</name>
</gene>
<dbReference type="InterPro" id="IPR023856">
    <property type="entry name" value="Bdr"/>
</dbReference>
<reference evidence="2" key="1">
    <citation type="submission" date="2023-02" db="EMBL/GenBank/DDBJ databases">
        <title>Pathogen: clinical or host-associated sample.</title>
        <authorList>
            <person name="Hergert J."/>
            <person name="Casey R."/>
            <person name="Wagner J."/>
            <person name="Young E.L."/>
            <person name="Oakeson K.F."/>
        </authorList>
    </citation>
    <scope>NUCLEOTIDE SEQUENCE</scope>
    <source>
        <strain evidence="2">2022CK-00830</strain>
    </source>
</reference>
<dbReference type="Proteomes" id="UP001220962">
    <property type="component" value="Chromosome"/>
</dbReference>
<dbReference type="PRINTS" id="PR00469">
    <property type="entry name" value="PNDRDTASEII"/>
</dbReference>
<dbReference type="PRINTS" id="PR00368">
    <property type="entry name" value="FADPNR"/>
</dbReference>
<dbReference type="InterPro" id="IPR036188">
    <property type="entry name" value="FAD/NAD-bd_sf"/>
</dbReference>
<name>A0AAX3MUD3_9BACL</name>
<dbReference type="RefSeq" id="WP_274358740.1">
    <property type="nucleotide sequence ID" value="NZ_CP118101.1"/>
</dbReference>
<dbReference type="GO" id="GO:0050660">
    <property type="term" value="F:flavin adenine dinucleotide binding"/>
    <property type="evidence" value="ECO:0007669"/>
    <property type="project" value="TreeGrafter"/>
</dbReference>
<evidence type="ECO:0000313" key="2">
    <source>
        <dbReference type="EMBL" id="WDH80716.1"/>
    </source>
</evidence>